<dbReference type="AlphaFoldDB" id="A0A381S9U3"/>
<name>A0A381S9U3_9ZZZZ</name>
<keyword evidence="4" id="KW-0378">Hydrolase</keyword>
<comment type="similarity">
    <text evidence="2">Belongs to the peptidase M14 family.</text>
</comment>
<protein>
    <recommendedName>
        <fullName evidence="7">Peptidase M14 domain-containing protein</fullName>
    </recommendedName>
</protein>
<dbReference type="SUPFAM" id="SSF52317">
    <property type="entry name" value="Class I glutamine amidotransferase-like"/>
    <property type="match status" value="1"/>
</dbReference>
<accession>A0A381S9U3</accession>
<keyword evidence="3" id="KW-0645">Protease</keyword>
<dbReference type="PANTHER" id="PTHR11705:SF143">
    <property type="entry name" value="SLL0236 PROTEIN"/>
    <property type="match status" value="1"/>
</dbReference>
<keyword evidence="5" id="KW-0862">Zinc</keyword>
<dbReference type="Gene3D" id="3.40.50.880">
    <property type="match status" value="1"/>
</dbReference>
<evidence type="ECO:0000256" key="4">
    <source>
        <dbReference type="ARBA" id="ARBA00022801"/>
    </source>
</evidence>
<evidence type="ECO:0000256" key="5">
    <source>
        <dbReference type="ARBA" id="ARBA00022833"/>
    </source>
</evidence>
<gene>
    <name evidence="8" type="ORF">METZ01_LOCUS53716</name>
</gene>
<dbReference type="InterPro" id="IPR000834">
    <property type="entry name" value="Peptidase_M14"/>
</dbReference>
<evidence type="ECO:0000256" key="6">
    <source>
        <dbReference type="ARBA" id="ARBA00023049"/>
    </source>
</evidence>
<dbReference type="CDD" id="cd06240">
    <property type="entry name" value="M14-like"/>
    <property type="match status" value="1"/>
</dbReference>
<dbReference type="Pfam" id="PF00246">
    <property type="entry name" value="Peptidase_M14"/>
    <property type="match status" value="1"/>
</dbReference>
<feature type="domain" description="Peptidase M14" evidence="7">
    <location>
        <begin position="79"/>
        <end position="234"/>
    </location>
</feature>
<dbReference type="InterPro" id="IPR029062">
    <property type="entry name" value="Class_I_gatase-like"/>
</dbReference>
<dbReference type="GO" id="GO:0005615">
    <property type="term" value="C:extracellular space"/>
    <property type="evidence" value="ECO:0007669"/>
    <property type="project" value="TreeGrafter"/>
</dbReference>
<dbReference type="Gene3D" id="3.40.630.10">
    <property type="entry name" value="Zn peptidases"/>
    <property type="match status" value="1"/>
</dbReference>
<dbReference type="GO" id="GO:0008270">
    <property type="term" value="F:zinc ion binding"/>
    <property type="evidence" value="ECO:0007669"/>
    <property type="project" value="InterPro"/>
</dbReference>
<proteinExistence type="inferred from homology"/>
<comment type="cofactor">
    <cofactor evidence="1">
        <name>Zn(2+)</name>
        <dbReference type="ChEBI" id="CHEBI:29105"/>
    </cofactor>
</comment>
<reference evidence="8" key="1">
    <citation type="submission" date="2018-05" db="EMBL/GenBank/DDBJ databases">
        <authorList>
            <person name="Lanie J.A."/>
            <person name="Ng W.-L."/>
            <person name="Kazmierczak K.M."/>
            <person name="Andrzejewski T.M."/>
            <person name="Davidsen T.M."/>
            <person name="Wayne K.J."/>
            <person name="Tettelin H."/>
            <person name="Glass J.I."/>
            <person name="Rusch D."/>
            <person name="Podicherti R."/>
            <person name="Tsui H.-C.T."/>
            <person name="Winkler M.E."/>
        </authorList>
    </citation>
    <scope>NUCLEOTIDE SEQUENCE</scope>
</reference>
<evidence type="ECO:0000256" key="1">
    <source>
        <dbReference type="ARBA" id="ARBA00001947"/>
    </source>
</evidence>
<dbReference type="GO" id="GO:0006508">
    <property type="term" value="P:proteolysis"/>
    <property type="evidence" value="ECO:0007669"/>
    <property type="project" value="UniProtKB-KW"/>
</dbReference>
<dbReference type="PANTHER" id="PTHR11705">
    <property type="entry name" value="PROTEASE FAMILY M14 CARBOXYPEPTIDASE A,B"/>
    <property type="match status" value="1"/>
</dbReference>
<organism evidence="8">
    <name type="scientific">marine metagenome</name>
    <dbReference type="NCBI Taxonomy" id="408172"/>
    <lineage>
        <taxon>unclassified sequences</taxon>
        <taxon>metagenomes</taxon>
        <taxon>ecological metagenomes</taxon>
    </lineage>
</organism>
<evidence type="ECO:0000256" key="2">
    <source>
        <dbReference type="ARBA" id="ARBA00005988"/>
    </source>
</evidence>
<dbReference type="GO" id="GO:0004181">
    <property type="term" value="F:metallocarboxypeptidase activity"/>
    <property type="evidence" value="ECO:0007669"/>
    <property type="project" value="InterPro"/>
</dbReference>
<evidence type="ECO:0000313" key="8">
    <source>
        <dbReference type="EMBL" id="SVA00862.1"/>
    </source>
</evidence>
<evidence type="ECO:0000259" key="7">
    <source>
        <dbReference type="Pfam" id="PF00246"/>
    </source>
</evidence>
<keyword evidence="6" id="KW-0482">Metalloprotease</keyword>
<sequence>MNYSLDAVSAISSHLRSFRWATVITALVTIFSFVVGNNPRGANAATQENIPAPESSLGFTVGADFELATYDESIAYFQLLDAASNKLSLADVGRTSEGRPWYVAFISSPSNLANLNHYRDIAQRLAHPEGLNDDEARSLAREGKPIVDISGGLHASEVAGAQHTIQLAYDLLTGDDDPEIAAILDKVILVLWPSLNPDGQNIVVEWYESNLGTPYETSGHPRLYQKYIGHDNNRDAYMVNQVESRVVARTWRHWEPQLIFVHHQSSPFPTRIWLPPFAEPIAPQVHPVMSRTVNFAGMAMAQALEERGQRGAVHMGTGFDAWYPGYIDYMPMLQNEAAWWTETAGAGYATPKFYSLSDFPRSRANLRPESLYSSPWQGGWWRLRDAVEYMETASIAILDFAAKYSFDVLYNRYQAGRDTIAKYRNEPPYAYVVPQDQHDAVAAVELLRRLAFNGLRISQLRAAAPIDGIEYPAGTWVLPMDQEFAELARQVLDIQEYPDLREYPEGPPEQPYDASGWTLSAQMGVRVIAASSPLGNDVRDLLDPIVGEPVDWRDTEAIDSAARLAPGSGWYEVEKLREGPAIVGDEAAAFDSVPGNGFNTDAVAAGIVPPAGRLTGSGDAIAISAAQNNAFRAVNEAWRNGATVAFEPGSSGAEGESGTSGRYLVRGLDAGTASQLVESLALQAERTNARGTGFDQPRIGMFRPWRASMDEGWTRWLLEQYGFDFVSMRNHDLQNGDLSKRFDVIVLADYGSQQIVDGITPGSVPARYAGGIGREGVRALDEFVRAGGTLVCMNSSGDFAIEHLRLPVRNVTADLGRDEFFTSGSILEVITDPAHPVMSGMPERANIFFARSPVFTVEEGFEGASLAKYQTEGTPLVSGYLLGEENISGYAAALDVRHGDGHVILIGFRSQWRGQSFGTFRVLFNAALFSGNVAAEAPASTSFWVAPEKPGGDGGGGQ</sequence>
<evidence type="ECO:0000256" key="3">
    <source>
        <dbReference type="ARBA" id="ARBA00022670"/>
    </source>
</evidence>
<dbReference type="SUPFAM" id="SSF53187">
    <property type="entry name" value="Zn-dependent exopeptidases"/>
    <property type="match status" value="1"/>
</dbReference>
<dbReference type="EMBL" id="UINC01002845">
    <property type="protein sequence ID" value="SVA00862.1"/>
    <property type="molecule type" value="Genomic_DNA"/>
</dbReference>